<evidence type="ECO:0000259" key="1">
    <source>
        <dbReference type="PROSITE" id="PS51819"/>
    </source>
</evidence>
<keyword evidence="3" id="KW-1185">Reference proteome</keyword>
<proteinExistence type="predicted"/>
<dbReference type="PANTHER" id="PTHR34109:SF1">
    <property type="entry name" value="VOC DOMAIN-CONTAINING PROTEIN"/>
    <property type="match status" value="1"/>
</dbReference>
<organism evidence="2 3">
    <name type="scientific">Mucilaginibacter ginsenosidivorax</name>
    <dbReference type="NCBI Taxonomy" id="862126"/>
    <lineage>
        <taxon>Bacteria</taxon>
        <taxon>Pseudomonadati</taxon>
        <taxon>Bacteroidota</taxon>
        <taxon>Sphingobacteriia</taxon>
        <taxon>Sphingobacteriales</taxon>
        <taxon>Sphingobacteriaceae</taxon>
        <taxon>Mucilaginibacter</taxon>
    </lineage>
</organism>
<dbReference type="RefSeq" id="WP_147052433.1">
    <property type="nucleotide sequence ID" value="NZ_CP042437.1"/>
</dbReference>
<dbReference type="EMBL" id="CP042437">
    <property type="protein sequence ID" value="QEC75279.1"/>
    <property type="molecule type" value="Genomic_DNA"/>
</dbReference>
<dbReference type="Gene3D" id="3.30.720.110">
    <property type="match status" value="1"/>
</dbReference>
<dbReference type="InterPro" id="IPR029068">
    <property type="entry name" value="Glyas_Bleomycin-R_OHBP_Dase"/>
</dbReference>
<dbReference type="Gene3D" id="3.30.720.120">
    <property type="match status" value="1"/>
</dbReference>
<dbReference type="SUPFAM" id="SSF54593">
    <property type="entry name" value="Glyoxalase/Bleomycin resistance protein/Dihydroxybiphenyl dioxygenase"/>
    <property type="match status" value="1"/>
</dbReference>
<feature type="domain" description="VOC" evidence="1">
    <location>
        <begin position="4"/>
        <end position="139"/>
    </location>
</feature>
<evidence type="ECO:0000313" key="2">
    <source>
        <dbReference type="EMBL" id="QEC75279.1"/>
    </source>
</evidence>
<dbReference type="AlphaFoldDB" id="A0A5B8VV55"/>
<protein>
    <recommendedName>
        <fullName evidence="1">VOC domain-containing protein</fullName>
    </recommendedName>
</protein>
<accession>A0A5B8VV55</accession>
<dbReference type="Pfam" id="PF00903">
    <property type="entry name" value="Glyoxalase"/>
    <property type="match status" value="1"/>
</dbReference>
<dbReference type="InterPro" id="IPR004360">
    <property type="entry name" value="Glyas_Fos-R_dOase_dom"/>
</dbReference>
<dbReference type="Proteomes" id="UP000321362">
    <property type="component" value="Chromosome"/>
</dbReference>
<dbReference type="PROSITE" id="PS51819">
    <property type="entry name" value="VOC"/>
    <property type="match status" value="1"/>
</dbReference>
<dbReference type="KEGG" id="mgk:FSB76_04745"/>
<name>A0A5B8VV55_9SPHI</name>
<dbReference type="PANTHER" id="PTHR34109">
    <property type="entry name" value="BNAUNNG04460D PROTEIN-RELATED"/>
    <property type="match status" value="1"/>
</dbReference>
<gene>
    <name evidence="2" type="ORF">FSB76_04745</name>
</gene>
<dbReference type="OrthoDB" id="9806868at2"/>
<dbReference type="InterPro" id="IPR037523">
    <property type="entry name" value="VOC_core"/>
</dbReference>
<evidence type="ECO:0000313" key="3">
    <source>
        <dbReference type="Proteomes" id="UP000321362"/>
    </source>
</evidence>
<sequence>MGTSNQQIIPMLAYEDGIAAMEWLCKVFGFTEVTRMTDEQGRLGHGEIAMGESLVMLAEPTPDYQGPKHHAQNCTIAAKAYEVPYVINGVLVYVDDVTLHYEHAKSNGATILSVLEEGYPGTRYRAADLEGQRWMFMQKEILK</sequence>
<reference evidence="2 3" key="1">
    <citation type="journal article" date="2013" name="J. Microbiol.">
        <title>Mucilaginibacter ginsenosidivorax sp. nov., with ginsenoside converting activity isolated from sediment.</title>
        <authorList>
            <person name="Kim J.K."/>
            <person name="Choi T.E."/>
            <person name="Liu Q.M."/>
            <person name="Park H.Y."/>
            <person name="Yi T.H."/>
            <person name="Yoon M.H."/>
            <person name="Kim S.C."/>
            <person name="Im W.T."/>
        </authorList>
    </citation>
    <scope>NUCLEOTIDE SEQUENCE [LARGE SCALE GENOMIC DNA]</scope>
    <source>
        <strain evidence="2 3">KHI28</strain>
    </source>
</reference>